<dbReference type="KEGG" id="rtu:PR017_08455"/>
<proteinExistence type="predicted"/>
<name>A0AAF1KHR8_9HYPH</name>
<organism evidence="1 2">
    <name type="scientific">Rhizobium tumorigenes</name>
    <dbReference type="NCBI Taxonomy" id="2041385"/>
    <lineage>
        <taxon>Bacteria</taxon>
        <taxon>Pseudomonadati</taxon>
        <taxon>Pseudomonadota</taxon>
        <taxon>Alphaproteobacteria</taxon>
        <taxon>Hyphomicrobiales</taxon>
        <taxon>Rhizobiaceae</taxon>
        <taxon>Rhizobium/Agrobacterium group</taxon>
        <taxon>Rhizobium</taxon>
    </lineage>
</organism>
<evidence type="ECO:0000313" key="2">
    <source>
        <dbReference type="Proteomes" id="UP000249499"/>
    </source>
</evidence>
<reference evidence="2" key="2">
    <citation type="journal article" date="2023" name="MicrobiologyOpen">
        <title>Genomics of the tumorigenes clade of the family Rhizobiaceae and description of Rhizobium rhododendri sp. nov.</title>
        <authorList>
            <person name="Kuzmanovic N."/>
            <person name="diCenzo G.C."/>
            <person name="Bunk B."/>
            <person name="Sproeer C."/>
            <person name="Fruehling A."/>
            <person name="Neumann-Schaal M."/>
            <person name="Overmann J."/>
            <person name="Smalla K."/>
        </authorList>
    </citation>
    <scope>NUCLEOTIDE SEQUENCE [LARGE SCALE GENOMIC DNA]</scope>
    <source>
        <strain evidence="2">1078</strain>
    </source>
</reference>
<dbReference type="Proteomes" id="UP000249499">
    <property type="component" value="Chromosome"/>
</dbReference>
<accession>A0AAF1KHR8</accession>
<dbReference type="AlphaFoldDB" id="A0AAF1KHR8"/>
<dbReference type="RefSeq" id="WP_111218047.1">
    <property type="nucleotide sequence ID" value="NZ_CP117255.1"/>
</dbReference>
<evidence type="ECO:0000313" key="1">
    <source>
        <dbReference type="EMBL" id="WFR97116.1"/>
    </source>
</evidence>
<gene>
    <name evidence="1" type="ORF">PR017_08455</name>
</gene>
<sequence>MIFNFFNARRRAASIEIDAIDFSREEALHPALEALVLAQEKQVNLSSHERDYGAKRAPIQMPVAFI</sequence>
<keyword evidence="2" id="KW-1185">Reference proteome</keyword>
<reference evidence="1 2" key="1">
    <citation type="journal article" date="2018" name="Sci. Rep.">
        <title>Rhizobium tumorigenes sp. nov., a novel plant tumorigenic bacterium isolated from cane gall tumors on thornless blackberry.</title>
        <authorList>
            <person name="Kuzmanovi N."/>
            <person name="Smalla K."/>
            <person name="Gronow S."/>
            <person name="PuBawska J."/>
        </authorList>
    </citation>
    <scope>NUCLEOTIDE SEQUENCE [LARGE SCALE GENOMIC DNA]</scope>
    <source>
        <strain evidence="1 2">1078</strain>
    </source>
</reference>
<protein>
    <submittedName>
        <fullName evidence="1">Uncharacterized protein</fullName>
    </submittedName>
</protein>
<dbReference type="EMBL" id="CP117255">
    <property type="protein sequence ID" value="WFR97116.1"/>
    <property type="molecule type" value="Genomic_DNA"/>
</dbReference>